<dbReference type="Proteomes" id="UP000184301">
    <property type="component" value="Unassembled WGS sequence"/>
</dbReference>
<reference evidence="2 3" key="1">
    <citation type="submission" date="2016-11" db="EMBL/GenBank/DDBJ databases">
        <authorList>
            <person name="Jaros S."/>
            <person name="Januszkiewicz K."/>
            <person name="Wedrychowicz H."/>
        </authorList>
    </citation>
    <scope>NUCLEOTIDE SEQUENCE [LARGE SCALE GENOMIC DNA]</scope>
    <source>
        <strain evidence="2 3">DSM 15480</strain>
    </source>
</reference>
<dbReference type="Pfam" id="PF21757">
    <property type="entry name" value="DUF6870"/>
    <property type="match status" value="1"/>
</dbReference>
<dbReference type="EMBL" id="FQZY01000060">
    <property type="protein sequence ID" value="SHK57150.1"/>
    <property type="molecule type" value="Genomic_DNA"/>
</dbReference>
<dbReference type="RefSeq" id="WP_084534087.1">
    <property type="nucleotide sequence ID" value="NZ_FQZY01000060.1"/>
</dbReference>
<organism evidence="2 3">
    <name type="scientific">Hespellia stercorisuis DSM 15480</name>
    <dbReference type="NCBI Taxonomy" id="1121950"/>
    <lineage>
        <taxon>Bacteria</taxon>
        <taxon>Bacillati</taxon>
        <taxon>Bacillota</taxon>
        <taxon>Clostridia</taxon>
        <taxon>Lachnospirales</taxon>
        <taxon>Lachnospiraceae</taxon>
        <taxon>Hespellia</taxon>
    </lineage>
</organism>
<name>A0A1M6TJN7_9FIRM</name>
<gene>
    <name evidence="2" type="ORF">SAMN02745243_03250</name>
</gene>
<evidence type="ECO:0000313" key="3">
    <source>
        <dbReference type="Proteomes" id="UP000184301"/>
    </source>
</evidence>
<dbReference type="AlphaFoldDB" id="A0A1M6TJN7"/>
<accession>A0A1M6TJN7</accession>
<dbReference type="InterPro" id="IPR049222">
    <property type="entry name" value="DUF6870"/>
</dbReference>
<feature type="domain" description="DUF6870" evidence="1">
    <location>
        <begin position="20"/>
        <end position="89"/>
    </location>
</feature>
<evidence type="ECO:0000313" key="2">
    <source>
        <dbReference type="EMBL" id="SHK57150.1"/>
    </source>
</evidence>
<evidence type="ECO:0000259" key="1">
    <source>
        <dbReference type="Pfam" id="PF21757"/>
    </source>
</evidence>
<dbReference type="OrthoDB" id="9797040at2"/>
<sequence length="94" mass="11048">MSEQIEKIEEEITLEKLREMANVDIRTVDRSTLVDIADVHIREDLPPHLRVLDYIRQIKNPYCHLNNGYVVKIGFAEQCSIEEALIHYVKSIER</sequence>
<keyword evidence="3" id="KW-1185">Reference proteome</keyword>
<protein>
    <recommendedName>
        <fullName evidence="1">DUF6870 domain-containing protein</fullName>
    </recommendedName>
</protein>
<proteinExistence type="predicted"/>